<protein>
    <submittedName>
        <fullName evidence="1">Uncharacterized protein</fullName>
    </submittedName>
</protein>
<accession>A0ABP7NX73</accession>
<sequence>MQHGLLSVAVQSLRTGIPGGYLTEWIKPDNGELIDALYQPFEAVIRLAG</sequence>
<comment type="caution">
    <text evidence="1">The sequence shown here is derived from an EMBL/GenBank/DDBJ whole genome shotgun (WGS) entry which is preliminary data.</text>
</comment>
<organism evidence="1 2">
    <name type="scientific">Allohahella marinimesophila</name>
    <dbReference type="NCBI Taxonomy" id="1054972"/>
    <lineage>
        <taxon>Bacteria</taxon>
        <taxon>Pseudomonadati</taxon>
        <taxon>Pseudomonadota</taxon>
        <taxon>Gammaproteobacteria</taxon>
        <taxon>Oceanospirillales</taxon>
        <taxon>Hahellaceae</taxon>
        <taxon>Allohahella</taxon>
    </lineage>
</organism>
<keyword evidence="2" id="KW-1185">Reference proteome</keyword>
<evidence type="ECO:0000313" key="1">
    <source>
        <dbReference type="EMBL" id="GAA3955756.1"/>
    </source>
</evidence>
<dbReference type="EMBL" id="BAABBO010000007">
    <property type="protein sequence ID" value="GAA3955756.1"/>
    <property type="molecule type" value="Genomic_DNA"/>
</dbReference>
<reference evidence="2" key="1">
    <citation type="journal article" date="2019" name="Int. J. Syst. Evol. Microbiol.">
        <title>The Global Catalogue of Microorganisms (GCM) 10K type strain sequencing project: providing services to taxonomists for standard genome sequencing and annotation.</title>
        <authorList>
            <consortium name="The Broad Institute Genomics Platform"/>
            <consortium name="The Broad Institute Genome Sequencing Center for Infectious Disease"/>
            <person name="Wu L."/>
            <person name="Ma J."/>
        </authorList>
    </citation>
    <scope>NUCLEOTIDE SEQUENCE [LARGE SCALE GENOMIC DNA]</scope>
    <source>
        <strain evidence="2">JCM 17555</strain>
    </source>
</reference>
<gene>
    <name evidence="1" type="ORF">GCM10022278_12910</name>
</gene>
<dbReference type="Proteomes" id="UP001501337">
    <property type="component" value="Unassembled WGS sequence"/>
</dbReference>
<evidence type="ECO:0000313" key="2">
    <source>
        <dbReference type="Proteomes" id="UP001501337"/>
    </source>
</evidence>
<proteinExistence type="predicted"/>
<name>A0ABP7NX73_9GAMM</name>